<evidence type="ECO:0000256" key="1">
    <source>
        <dbReference type="ARBA" id="ARBA00006754"/>
    </source>
</evidence>
<gene>
    <name evidence="4" type="ORF">HEK616_26150</name>
</gene>
<dbReference type="Pfam" id="PF13556">
    <property type="entry name" value="HTH_30"/>
    <property type="match status" value="1"/>
</dbReference>
<protein>
    <submittedName>
        <fullName evidence="4">Transcriptional regulator</fullName>
    </submittedName>
</protein>
<evidence type="ECO:0000313" key="5">
    <source>
        <dbReference type="Proteomes" id="UP001059597"/>
    </source>
</evidence>
<dbReference type="InterPro" id="IPR042070">
    <property type="entry name" value="PucR_C-HTH_sf"/>
</dbReference>
<dbReference type="EMBL" id="AP026073">
    <property type="protein sequence ID" value="BDM69128.1"/>
    <property type="molecule type" value="Genomic_DNA"/>
</dbReference>
<feature type="domain" description="PucR C-terminal helix-turn-helix" evidence="2">
    <location>
        <begin position="480"/>
        <end position="538"/>
    </location>
</feature>
<organism evidence="4 5">
    <name type="scientific">Streptomyces nigrescens</name>
    <dbReference type="NCBI Taxonomy" id="1920"/>
    <lineage>
        <taxon>Bacteria</taxon>
        <taxon>Bacillati</taxon>
        <taxon>Actinomycetota</taxon>
        <taxon>Actinomycetes</taxon>
        <taxon>Kitasatosporales</taxon>
        <taxon>Streptomycetaceae</taxon>
        <taxon>Streptomyces</taxon>
    </lineage>
</organism>
<proteinExistence type="inferred from homology"/>
<evidence type="ECO:0000259" key="3">
    <source>
        <dbReference type="Pfam" id="PF17853"/>
    </source>
</evidence>
<evidence type="ECO:0000313" key="4">
    <source>
        <dbReference type="EMBL" id="BDM69128.1"/>
    </source>
</evidence>
<dbReference type="InterPro" id="IPR051448">
    <property type="entry name" value="CdaR-like_regulators"/>
</dbReference>
<comment type="similarity">
    <text evidence="1">Belongs to the CdaR family.</text>
</comment>
<dbReference type="RefSeq" id="WP_261953061.1">
    <property type="nucleotide sequence ID" value="NZ_AP026073.1"/>
</dbReference>
<dbReference type="Proteomes" id="UP001059597">
    <property type="component" value="Chromosome"/>
</dbReference>
<name>A0ABM7ZRX7_STRNI</name>
<dbReference type="InterPro" id="IPR025736">
    <property type="entry name" value="PucR_C-HTH_dom"/>
</dbReference>
<keyword evidence="5" id="KW-1185">Reference proteome</keyword>
<dbReference type="Pfam" id="PF17853">
    <property type="entry name" value="GGDEF_2"/>
    <property type="match status" value="1"/>
</dbReference>
<dbReference type="Gene3D" id="1.10.10.2840">
    <property type="entry name" value="PucR C-terminal helix-turn-helix domain"/>
    <property type="match status" value="1"/>
</dbReference>
<accession>A0ABM7ZRX7</accession>
<dbReference type="InterPro" id="IPR041522">
    <property type="entry name" value="CdaR_GGDEF"/>
</dbReference>
<dbReference type="PANTHER" id="PTHR33744:SF17">
    <property type="entry name" value="CONSERVED PROTEIN"/>
    <property type="match status" value="1"/>
</dbReference>
<evidence type="ECO:0000259" key="2">
    <source>
        <dbReference type="Pfam" id="PF13556"/>
    </source>
</evidence>
<sequence>MDTAAAATPPRTGISLRQLLMSLGEPLVELQAAPAGLDVEIRSVALLDPEDPPMARPGELILAIGARGRAAFPALRAGGRDGAAAVAVKLDAPGQAAALSETAVEAGIALLSVRSEARWEQVDALARAALEDSPPGLPGAGDEEGDLFSLAQTTAVLTGGIVSIEDTANRVLAYSRSTDSDEVDDLRRLSILGWHGPEAYLARLRKWGVFQRLRASDEVIRIESHPELGIRARLAVAIRSGERQLGTIWVQEGSTPLTDHCDQALLGAARVAAQHLVRRRRELSADLTLTRTLAAGLLEGTTGPQPLASHMGLDAARPAAVLGFSYGTEAPPPELARAEVGNLVSVHTAARHRSALVTQADSRIYVLLPQLPRSIDLGTLRLWGQEITDAVRRHLGLSLRGSVGCIVPALGEVPESRREADRILDAMVSVGVATTVAALPDIQAEVLVSEVLTLLSAHPEMRDPRLTALVAHDSRNQGQLAETVLAYLNAFGDVRAAATQLHVHPNTLRYRIRRAEELTGLDLGRPDQRLLAMLQLRLPPAP</sequence>
<dbReference type="PANTHER" id="PTHR33744">
    <property type="entry name" value="CARBOHYDRATE DIACID REGULATOR"/>
    <property type="match status" value="1"/>
</dbReference>
<reference evidence="4" key="1">
    <citation type="submission" date="2022-06" db="EMBL/GenBank/DDBJ databases">
        <title>Complete genome sequence of Streptomyces nigrescens HEK616.</title>
        <authorList>
            <person name="Asamizu S."/>
            <person name="Onaka H."/>
        </authorList>
    </citation>
    <scope>NUCLEOTIDE SEQUENCE</scope>
    <source>
        <strain evidence="4">HEK616</strain>
    </source>
</reference>
<feature type="domain" description="CdaR GGDEF-like" evidence="3">
    <location>
        <begin position="308"/>
        <end position="425"/>
    </location>
</feature>